<dbReference type="Proteomes" id="UP000589620">
    <property type="component" value="Unassembled WGS sequence"/>
</dbReference>
<dbReference type="AlphaFoldDB" id="A0A852T4K5"/>
<evidence type="ECO:0008006" key="3">
    <source>
        <dbReference type="Google" id="ProtNLM"/>
    </source>
</evidence>
<sequence>MLLAYIDEIGEPGAFVARDHDRFNTSPAFGYAGFIIPEQQARSFGSLFNQSKRSLFPDVMENAPHSGRWEKKGASVFRRDTSQRFPQHLRVFDALVKQVRQMAGALFYYADEKPIGTPKQTSLNVADRETAAMREALNRLARHAESRGSNVMVMIDQVNEKTRAERLPAMYGHILGRAYEYPEMRRIIEPPMHVDSVLSSNIQFADWTAACVSRAIDYQLIRDSPYAWVTDRKTLPSIRGTFTHESKVHLWHRSVPDLNHSDVFKSDRAVHPRPAGHLVGSHVDPAVWRRMRGAAERNQS</sequence>
<dbReference type="EMBL" id="JACCBJ010000001">
    <property type="protein sequence ID" value="NYD75450.1"/>
    <property type="molecule type" value="Genomic_DNA"/>
</dbReference>
<protein>
    <recommendedName>
        <fullName evidence="3">DUF3800 domain-containing protein</fullName>
    </recommendedName>
</protein>
<name>A0A852T4K5_9MICO</name>
<comment type="caution">
    <text evidence="1">The sequence shown here is derived from an EMBL/GenBank/DDBJ whole genome shotgun (WGS) entry which is preliminary data.</text>
</comment>
<proteinExistence type="predicted"/>
<keyword evidence="2" id="KW-1185">Reference proteome</keyword>
<dbReference type="RefSeq" id="WP_179457363.1">
    <property type="nucleotide sequence ID" value="NZ_BAAAPX010000001.1"/>
</dbReference>
<gene>
    <name evidence="1" type="ORF">BJ963_002969</name>
</gene>
<evidence type="ECO:0000313" key="2">
    <source>
        <dbReference type="Proteomes" id="UP000589620"/>
    </source>
</evidence>
<dbReference type="Pfam" id="PF12686">
    <property type="entry name" value="DUF3800"/>
    <property type="match status" value="1"/>
</dbReference>
<evidence type="ECO:0000313" key="1">
    <source>
        <dbReference type="EMBL" id="NYD75450.1"/>
    </source>
</evidence>
<organism evidence="1 2">
    <name type="scientific">Leifsonia soli</name>
    <dbReference type="NCBI Taxonomy" id="582665"/>
    <lineage>
        <taxon>Bacteria</taxon>
        <taxon>Bacillati</taxon>
        <taxon>Actinomycetota</taxon>
        <taxon>Actinomycetes</taxon>
        <taxon>Micrococcales</taxon>
        <taxon>Microbacteriaceae</taxon>
        <taxon>Leifsonia</taxon>
    </lineage>
</organism>
<accession>A0A852T4K5</accession>
<dbReference type="InterPro" id="IPR024524">
    <property type="entry name" value="DUF3800"/>
</dbReference>
<reference evidence="1 2" key="1">
    <citation type="submission" date="2020-07" db="EMBL/GenBank/DDBJ databases">
        <title>Sequencing the genomes of 1000 actinobacteria strains.</title>
        <authorList>
            <person name="Klenk H.-P."/>
        </authorList>
    </citation>
    <scope>NUCLEOTIDE SEQUENCE [LARGE SCALE GENOMIC DNA]</scope>
    <source>
        <strain evidence="1 2">DSM 23871</strain>
    </source>
</reference>